<dbReference type="Pfam" id="PF24315">
    <property type="entry name" value="DUF7489"/>
    <property type="match status" value="1"/>
</dbReference>
<dbReference type="AlphaFoldDB" id="A0A1F6BDB5"/>
<evidence type="ECO:0000256" key="1">
    <source>
        <dbReference type="SAM" id="Phobius"/>
    </source>
</evidence>
<gene>
    <name evidence="3" type="ORF">A2363_01695</name>
</gene>
<keyword evidence="1" id="KW-1133">Transmembrane helix</keyword>
<evidence type="ECO:0000313" key="4">
    <source>
        <dbReference type="Proteomes" id="UP000176186"/>
    </source>
</evidence>
<comment type="caution">
    <text evidence="3">The sequence shown here is derived from an EMBL/GenBank/DDBJ whole genome shotgun (WGS) entry which is preliminary data.</text>
</comment>
<sequence>MKGCVFGIMLIFLVPIILAAVFIAKIFMKGKAEGWKGKVIDKSHNSKRGSFEDSKKIEHFYSLKVKMEDGKERNIAVSSQFYGECSVGDIIEKPKGAIFPKKAGK</sequence>
<keyword evidence="1" id="KW-0812">Transmembrane</keyword>
<evidence type="ECO:0000313" key="3">
    <source>
        <dbReference type="EMBL" id="OGG34915.1"/>
    </source>
</evidence>
<dbReference type="Proteomes" id="UP000176186">
    <property type="component" value="Unassembled WGS sequence"/>
</dbReference>
<accession>A0A1F6BDB5</accession>
<dbReference type="InterPro" id="IPR055912">
    <property type="entry name" value="DUF7489"/>
</dbReference>
<dbReference type="EMBL" id="MFKE01000019">
    <property type="protein sequence ID" value="OGG34915.1"/>
    <property type="molecule type" value="Genomic_DNA"/>
</dbReference>
<feature type="transmembrane region" description="Helical" evidence="1">
    <location>
        <begin position="6"/>
        <end position="28"/>
    </location>
</feature>
<protein>
    <recommendedName>
        <fullName evidence="2">DUF7489 domain-containing protein</fullName>
    </recommendedName>
</protein>
<keyword evidence="1" id="KW-0472">Membrane</keyword>
<proteinExistence type="predicted"/>
<organism evidence="3 4">
    <name type="scientific">Candidatus Gottesmanbacteria bacterium RIFOXYB1_FULL_47_11</name>
    <dbReference type="NCBI Taxonomy" id="1798401"/>
    <lineage>
        <taxon>Bacteria</taxon>
        <taxon>Candidatus Gottesmaniibacteriota</taxon>
    </lineage>
</organism>
<feature type="domain" description="DUF7489" evidence="2">
    <location>
        <begin position="31"/>
        <end position="101"/>
    </location>
</feature>
<name>A0A1F6BDB5_9BACT</name>
<reference evidence="3 4" key="1">
    <citation type="journal article" date="2016" name="Nat. Commun.">
        <title>Thousands of microbial genomes shed light on interconnected biogeochemical processes in an aquifer system.</title>
        <authorList>
            <person name="Anantharaman K."/>
            <person name="Brown C.T."/>
            <person name="Hug L.A."/>
            <person name="Sharon I."/>
            <person name="Castelle C.J."/>
            <person name="Probst A.J."/>
            <person name="Thomas B.C."/>
            <person name="Singh A."/>
            <person name="Wilkins M.J."/>
            <person name="Karaoz U."/>
            <person name="Brodie E.L."/>
            <person name="Williams K.H."/>
            <person name="Hubbard S.S."/>
            <person name="Banfield J.F."/>
        </authorList>
    </citation>
    <scope>NUCLEOTIDE SEQUENCE [LARGE SCALE GENOMIC DNA]</scope>
</reference>
<evidence type="ECO:0000259" key="2">
    <source>
        <dbReference type="Pfam" id="PF24315"/>
    </source>
</evidence>